<accession>A0A0R1NV31</accession>
<dbReference type="EMBL" id="AZEB01000025">
    <property type="protein sequence ID" value="KRL20507.1"/>
    <property type="molecule type" value="Genomic_DNA"/>
</dbReference>
<keyword evidence="2" id="KW-1185">Reference proteome</keyword>
<evidence type="ECO:0000313" key="1">
    <source>
        <dbReference type="EMBL" id="KRL20507.1"/>
    </source>
</evidence>
<name>A0A0R1NV31_9LACO</name>
<dbReference type="AlphaFoldDB" id="A0A0R1NV31"/>
<protein>
    <submittedName>
        <fullName evidence="1">Uncharacterized protein</fullName>
    </submittedName>
</protein>
<reference evidence="1 2" key="1">
    <citation type="journal article" date="2015" name="Genome Announc.">
        <title>Expanding the biotechnology potential of lactobacilli through comparative genomics of 213 strains and associated genera.</title>
        <authorList>
            <person name="Sun Z."/>
            <person name="Harris H.M."/>
            <person name="McCann A."/>
            <person name="Guo C."/>
            <person name="Argimon S."/>
            <person name="Zhang W."/>
            <person name="Yang X."/>
            <person name="Jeffery I.B."/>
            <person name="Cooney J.C."/>
            <person name="Kagawa T.F."/>
            <person name="Liu W."/>
            <person name="Song Y."/>
            <person name="Salvetti E."/>
            <person name="Wrobel A."/>
            <person name="Rasinkangas P."/>
            <person name="Parkhill J."/>
            <person name="Rea M.C."/>
            <person name="O'Sullivan O."/>
            <person name="Ritari J."/>
            <person name="Douillard F.P."/>
            <person name="Paul Ross R."/>
            <person name="Yang R."/>
            <person name="Briner A.E."/>
            <person name="Felis G.E."/>
            <person name="de Vos W.M."/>
            <person name="Barrangou R."/>
            <person name="Klaenhammer T.R."/>
            <person name="Caufield P.W."/>
            <person name="Cui Y."/>
            <person name="Zhang H."/>
            <person name="O'Toole P.W."/>
        </authorList>
    </citation>
    <scope>NUCLEOTIDE SEQUENCE [LARGE SCALE GENOMIC DNA]</scope>
    <source>
        <strain evidence="1 2">DSM 19906</strain>
    </source>
</reference>
<comment type="caution">
    <text evidence="1">The sequence shown here is derived from an EMBL/GenBank/DDBJ whole genome shotgun (WGS) entry which is preliminary data.</text>
</comment>
<sequence length="106" mass="12764">MLAESKELIENYHHYFKRIPRNLYWLVIVDNHFNDRYYFFLYNQKIGAKLLHSHELLALVHDKAKYKQVLADLTAISNLRIEYRDTTHLVEPTAEITNDKVHGHYH</sequence>
<dbReference type="PATRIC" id="fig|1423766.4.peg.1502"/>
<gene>
    <name evidence="1" type="ORF">FC98_GL001449</name>
</gene>
<evidence type="ECO:0000313" key="2">
    <source>
        <dbReference type="Proteomes" id="UP000051439"/>
    </source>
</evidence>
<dbReference type="RefSeq" id="WP_008855660.1">
    <property type="nucleotide sequence ID" value="NZ_AZEB01000025.1"/>
</dbReference>
<proteinExistence type="predicted"/>
<dbReference type="Proteomes" id="UP000051439">
    <property type="component" value="Unassembled WGS sequence"/>
</dbReference>
<organism evidence="1 2">
    <name type="scientific">Lentilactobacillus kisonensis DSM 19906 = JCM 15041</name>
    <dbReference type="NCBI Taxonomy" id="1423766"/>
    <lineage>
        <taxon>Bacteria</taxon>
        <taxon>Bacillati</taxon>
        <taxon>Bacillota</taxon>
        <taxon>Bacilli</taxon>
        <taxon>Lactobacillales</taxon>
        <taxon>Lactobacillaceae</taxon>
        <taxon>Lentilactobacillus</taxon>
    </lineage>
</organism>